<comment type="caution">
    <text evidence="11">The sequence shown here is derived from an EMBL/GenBank/DDBJ whole genome shotgun (WGS) entry which is preliminary data.</text>
</comment>
<dbReference type="NCBIfam" id="TIGR01413">
    <property type="entry name" value="Dyp_perox_fam"/>
    <property type="match status" value="1"/>
</dbReference>
<dbReference type="Pfam" id="PF20628">
    <property type="entry name" value="Dyp_perox_C"/>
    <property type="match status" value="1"/>
</dbReference>
<evidence type="ECO:0000256" key="8">
    <source>
        <dbReference type="ARBA" id="ARBA00025737"/>
    </source>
</evidence>
<keyword evidence="3" id="KW-0349">Heme</keyword>
<evidence type="ECO:0000256" key="4">
    <source>
        <dbReference type="ARBA" id="ARBA00022723"/>
    </source>
</evidence>
<organism evidence="11 12">
    <name type="scientific">Rhizoctonia solani</name>
    <dbReference type="NCBI Taxonomy" id="456999"/>
    <lineage>
        <taxon>Eukaryota</taxon>
        <taxon>Fungi</taxon>
        <taxon>Dikarya</taxon>
        <taxon>Basidiomycota</taxon>
        <taxon>Agaricomycotina</taxon>
        <taxon>Agaricomycetes</taxon>
        <taxon>Cantharellales</taxon>
        <taxon>Ceratobasidiaceae</taxon>
        <taxon>Rhizoctonia</taxon>
    </lineage>
</organism>
<dbReference type="GO" id="GO:0046872">
    <property type="term" value="F:metal ion binding"/>
    <property type="evidence" value="ECO:0007669"/>
    <property type="project" value="UniProtKB-KW"/>
</dbReference>
<accession>A0A8H3BIC6</accession>
<keyword evidence="7" id="KW-0408">Iron</keyword>
<dbReference type="Proteomes" id="UP000663846">
    <property type="component" value="Unassembled WGS sequence"/>
</dbReference>
<feature type="domain" description="DyP dimeric alpha+beta barrel" evidence="10">
    <location>
        <begin position="30"/>
        <end position="213"/>
    </location>
</feature>
<evidence type="ECO:0000256" key="3">
    <source>
        <dbReference type="ARBA" id="ARBA00022617"/>
    </source>
</evidence>
<evidence type="ECO:0000256" key="2">
    <source>
        <dbReference type="ARBA" id="ARBA00022559"/>
    </source>
</evidence>
<dbReference type="PANTHER" id="PTHR30521:SF4">
    <property type="entry name" value="DEFERROCHELATASE"/>
    <property type="match status" value="1"/>
</dbReference>
<protein>
    <submittedName>
        <fullName evidence="11">Uncharacterized protein</fullName>
    </submittedName>
</protein>
<keyword evidence="4" id="KW-0479">Metal-binding</keyword>
<dbReference type="SUPFAM" id="SSF54909">
    <property type="entry name" value="Dimeric alpha+beta barrel"/>
    <property type="match status" value="1"/>
</dbReference>
<evidence type="ECO:0000259" key="10">
    <source>
        <dbReference type="Pfam" id="PF21105"/>
    </source>
</evidence>
<feature type="domain" description="Dyp-type peroxidase C-terminal" evidence="9">
    <location>
        <begin position="368"/>
        <end position="442"/>
    </location>
</feature>
<evidence type="ECO:0000259" key="9">
    <source>
        <dbReference type="Pfam" id="PF20628"/>
    </source>
</evidence>
<evidence type="ECO:0000256" key="1">
    <source>
        <dbReference type="ARBA" id="ARBA00001970"/>
    </source>
</evidence>
<keyword evidence="5" id="KW-0732">Signal</keyword>
<dbReference type="PROSITE" id="PS51404">
    <property type="entry name" value="DYP_PEROXIDASE"/>
    <property type="match status" value="1"/>
</dbReference>
<evidence type="ECO:0000313" key="12">
    <source>
        <dbReference type="Proteomes" id="UP000663846"/>
    </source>
</evidence>
<dbReference type="InterPro" id="IPR006314">
    <property type="entry name" value="Dyp_peroxidase"/>
</dbReference>
<gene>
    <name evidence="11" type="ORF">RDB_LOCUS154948</name>
</gene>
<keyword evidence="2" id="KW-0575">Peroxidase</keyword>
<evidence type="ECO:0000256" key="6">
    <source>
        <dbReference type="ARBA" id="ARBA00023002"/>
    </source>
</evidence>
<evidence type="ECO:0000313" key="11">
    <source>
        <dbReference type="EMBL" id="CAE6457768.1"/>
    </source>
</evidence>
<dbReference type="GO" id="GO:0004601">
    <property type="term" value="F:peroxidase activity"/>
    <property type="evidence" value="ECO:0007669"/>
    <property type="project" value="UniProtKB-KW"/>
</dbReference>
<proteinExistence type="inferred from homology"/>
<reference evidence="11" key="1">
    <citation type="submission" date="2021-01" db="EMBL/GenBank/DDBJ databases">
        <authorList>
            <person name="Kaushik A."/>
        </authorList>
    </citation>
    <scope>NUCLEOTIDE SEQUENCE</scope>
    <source>
        <strain evidence="11">AG1-1C</strain>
    </source>
</reference>
<dbReference type="Pfam" id="PF21105">
    <property type="entry name" value="DyP_N"/>
    <property type="match status" value="1"/>
</dbReference>
<evidence type="ECO:0000256" key="7">
    <source>
        <dbReference type="ARBA" id="ARBA00023004"/>
    </source>
</evidence>
<evidence type="ECO:0000256" key="5">
    <source>
        <dbReference type="ARBA" id="ARBA00022729"/>
    </source>
</evidence>
<dbReference type="InterPro" id="IPR011008">
    <property type="entry name" value="Dimeric_a/b-barrel"/>
</dbReference>
<dbReference type="EMBL" id="CAJMWS010000669">
    <property type="protein sequence ID" value="CAE6457768.1"/>
    <property type="molecule type" value="Genomic_DNA"/>
</dbReference>
<sequence length="523" mass="59186">MPNKQLILGHTPECDKKDFKSVLASDDFDDVQGDILIPFPKRTEDFLFFEIKDSAGFREALANLIKQGRISSTNKVKQDREEIARWKDTNQEGLKVVENMNISFTFNGLKKLSEDLGLKLDGLPDSGRKILEKGQLKDAASLRDLLEDRKDNPKDEISRGWDKVFKDNHDRIHGVLLVACESTQTVEKSTAELKGILGKHTEIIHQIHGDTRSEQKENGESLKDHEHFGWKDGISNPWLKNVFCECRKVPGQPDIEPGVILVGHPTTDDKNNELLDNHWARNGSYLVFRKIDQLVPEFDKWLQANPVPLNPLNFPELSDEELKKLAVELRGAQLVGRWKKGTPLELSPRGDDPKIADNPREINNFKFKLGDRTVCPFSAHIRKMNPRDPQEFGKNFIVRAGITYGKEVQDDEKKDKRTKLSRGLAFVSYQSDINKGFRFQQMSWANNEVFPPTGRNQAGTLEFNTTGLDPLIGHPDKSKPHPTTLDTAGKPLTLEQFVIGRGGVYCFAPPVKTLKIIAGMRKV</sequence>
<dbReference type="AlphaFoldDB" id="A0A8H3BIC6"/>
<dbReference type="PANTHER" id="PTHR30521">
    <property type="entry name" value="DEFERROCHELATASE/PEROXIDASE"/>
    <property type="match status" value="1"/>
</dbReference>
<comment type="similarity">
    <text evidence="8">Belongs to the DyP-type peroxidase family.</text>
</comment>
<name>A0A8H3BIC6_9AGAM</name>
<dbReference type="InterPro" id="IPR049509">
    <property type="entry name" value="DyP_N"/>
</dbReference>
<dbReference type="GO" id="GO:0005829">
    <property type="term" value="C:cytosol"/>
    <property type="evidence" value="ECO:0007669"/>
    <property type="project" value="TreeGrafter"/>
</dbReference>
<dbReference type="InterPro" id="IPR048328">
    <property type="entry name" value="Dyp_perox_C"/>
</dbReference>
<comment type="cofactor">
    <cofactor evidence="1">
        <name>heme b</name>
        <dbReference type="ChEBI" id="CHEBI:60344"/>
    </cofactor>
</comment>
<dbReference type="GO" id="GO:0020037">
    <property type="term" value="F:heme binding"/>
    <property type="evidence" value="ECO:0007669"/>
    <property type="project" value="InterPro"/>
</dbReference>
<keyword evidence="6" id="KW-0560">Oxidoreductase</keyword>